<accession>A0AAP4F850</accession>
<dbReference type="RefSeq" id="WP_284642026.1">
    <property type="nucleotide sequence ID" value="NZ_JASNVU010000005.1"/>
</dbReference>
<protein>
    <submittedName>
        <fullName evidence="2">DUF4065 domain-containing protein</fullName>
    </submittedName>
</protein>
<dbReference type="Pfam" id="PF13274">
    <property type="entry name" value="SocA_Panacea"/>
    <property type="match status" value="1"/>
</dbReference>
<reference evidence="2" key="1">
    <citation type="submission" date="2023-05" db="EMBL/GenBank/DDBJ databases">
        <title>Metabolic capabilities are highly conserved among human nasal-associated Corynebacterium species in pangenomic analyses.</title>
        <authorList>
            <person name="Tran T.H."/>
            <person name="Roberts A.Q."/>
            <person name="Escapa I.F."/>
            <person name="Gao W."/>
            <person name="Conlan S."/>
            <person name="Kong H."/>
            <person name="Segre J.A."/>
            <person name="Kelly M.S."/>
            <person name="Lemon K.P."/>
        </authorList>
    </citation>
    <scope>NUCLEOTIDE SEQUENCE</scope>
    <source>
        <strain evidence="2">KPL2618</strain>
    </source>
</reference>
<dbReference type="EMBL" id="JASNVU010000005">
    <property type="protein sequence ID" value="MDK4334803.1"/>
    <property type="molecule type" value="Genomic_DNA"/>
</dbReference>
<feature type="domain" description="Antitoxin SocA-like Panacea" evidence="1">
    <location>
        <begin position="30"/>
        <end position="127"/>
    </location>
</feature>
<sequence>MKQFTARQIAEWLVAWAEETEEAELTPLKLQKLLYYAKGLYTRASGGVPLFNDRMEAWAHGPVVVDIYHELKKYGKSPIDPDTFISDDFNWDDYRPVEDTLIEVWNKYGPYSAWTLRNKTHTESPWKKNFVEEERGLEISDADLKEYFN</sequence>
<evidence type="ECO:0000259" key="1">
    <source>
        <dbReference type="Pfam" id="PF13274"/>
    </source>
</evidence>
<comment type="caution">
    <text evidence="2">The sequence shown here is derived from an EMBL/GenBank/DDBJ whole genome shotgun (WGS) entry which is preliminary data.</text>
</comment>
<dbReference type="Proteomes" id="UP001230317">
    <property type="component" value="Unassembled WGS sequence"/>
</dbReference>
<evidence type="ECO:0000313" key="3">
    <source>
        <dbReference type="Proteomes" id="UP001230317"/>
    </source>
</evidence>
<gene>
    <name evidence="2" type="ORF">QPX58_05165</name>
</gene>
<dbReference type="AlphaFoldDB" id="A0AAP4F850"/>
<dbReference type="InterPro" id="IPR025272">
    <property type="entry name" value="SocA_Panacea"/>
</dbReference>
<name>A0AAP4F850_9CORY</name>
<proteinExistence type="predicted"/>
<evidence type="ECO:0000313" key="2">
    <source>
        <dbReference type="EMBL" id="MDK4334803.1"/>
    </source>
</evidence>
<organism evidence="2 3">
    <name type="scientific">Corynebacterium accolens</name>
    <dbReference type="NCBI Taxonomy" id="38284"/>
    <lineage>
        <taxon>Bacteria</taxon>
        <taxon>Bacillati</taxon>
        <taxon>Actinomycetota</taxon>
        <taxon>Actinomycetes</taxon>
        <taxon>Mycobacteriales</taxon>
        <taxon>Corynebacteriaceae</taxon>
        <taxon>Corynebacterium</taxon>
    </lineage>
</organism>